<feature type="region of interest" description="Disordered" evidence="1">
    <location>
        <begin position="1"/>
        <end position="20"/>
    </location>
</feature>
<dbReference type="Pfam" id="PF26607">
    <property type="entry name" value="DUF8189"/>
    <property type="match status" value="1"/>
</dbReference>
<dbReference type="EMBL" id="FRBI01000016">
    <property type="protein sequence ID" value="SHM89532.1"/>
    <property type="molecule type" value="Genomic_DNA"/>
</dbReference>
<accession>A0A1M7MF71</accession>
<evidence type="ECO:0000259" key="2">
    <source>
        <dbReference type="Pfam" id="PF26607"/>
    </source>
</evidence>
<dbReference type="RefSeq" id="WP_143172549.1">
    <property type="nucleotide sequence ID" value="NZ_FRBI01000016.1"/>
</dbReference>
<reference evidence="3 4" key="1">
    <citation type="submission" date="2016-11" db="EMBL/GenBank/DDBJ databases">
        <authorList>
            <person name="Jaros S."/>
            <person name="Januszkiewicz K."/>
            <person name="Wedrychowicz H."/>
        </authorList>
    </citation>
    <scope>NUCLEOTIDE SEQUENCE [LARGE SCALE GENOMIC DNA]</scope>
    <source>
        <strain evidence="3 4">CGMCC 4.2025</strain>
    </source>
</reference>
<evidence type="ECO:0000313" key="3">
    <source>
        <dbReference type="EMBL" id="SHM89532.1"/>
    </source>
</evidence>
<name>A0A1M7MF71_9ACTN</name>
<proteinExistence type="predicted"/>
<dbReference type="InterPro" id="IPR058502">
    <property type="entry name" value="PLL-like_beta-prop"/>
</dbReference>
<evidence type="ECO:0000313" key="4">
    <source>
        <dbReference type="Proteomes" id="UP000184111"/>
    </source>
</evidence>
<dbReference type="STRING" id="310782.SAMN05216499_11619"/>
<feature type="compositionally biased region" description="Low complexity" evidence="1">
    <location>
        <begin position="103"/>
        <end position="119"/>
    </location>
</feature>
<dbReference type="AlphaFoldDB" id="A0A1M7MF71"/>
<feature type="region of interest" description="Disordered" evidence="1">
    <location>
        <begin position="93"/>
        <end position="132"/>
    </location>
</feature>
<dbReference type="SUPFAM" id="SSF89372">
    <property type="entry name" value="Fucose-specific lectin"/>
    <property type="match status" value="1"/>
</dbReference>
<sequence length="132" mass="14134">MSTTTGFTRRGPGRHHTTNPVVFPAGDKGRLEVFARGSDNSLWCDYQTKPNGGTGDWVWKTLNGRITSEPAVFRNADDRMEVAVADINRRGAVTYSRAHHRAPGPANRAGGPPRAAAPSAIPPSSGPRTAGW</sequence>
<protein>
    <recommendedName>
        <fullName evidence="2">PLL-like beta propeller domain-containing protein</fullName>
    </recommendedName>
</protein>
<evidence type="ECO:0000256" key="1">
    <source>
        <dbReference type="SAM" id="MobiDB-lite"/>
    </source>
</evidence>
<dbReference type="OrthoDB" id="7671932at2"/>
<keyword evidence="4" id="KW-1185">Reference proteome</keyword>
<dbReference type="Proteomes" id="UP000184111">
    <property type="component" value="Unassembled WGS sequence"/>
</dbReference>
<feature type="domain" description="PLL-like beta propeller" evidence="2">
    <location>
        <begin position="17"/>
        <end position="84"/>
    </location>
</feature>
<gene>
    <name evidence="3" type="ORF">SAMN05216499_11619</name>
</gene>
<feature type="compositionally biased region" description="Low complexity" evidence="1">
    <location>
        <begin position="1"/>
        <end position="10"/>
    </location>
</feature>
<organism evidence="3 4">
    <name type="scientific">Actinacidiphila paucisporea</name>
    <dbReference type="NCBI Taxonomy" id="310782"/>
    <lineage>
        <taxon>Bacteria</taxon>
        <taxon>Bacillati</taxon>
        <taxon>Actinomycetota</taxon>
        <taxon>Actinomycetes</taxon>
        <taxon>Kitasatosporales</taxon>
        <taxon>Streptomycetaceae</taxon>
        <taxon>Actinacidiphila</taxon>
    </lineage>
</organism>